<evidence type="ECO:0000256" key="3">
    <source>
        <dbReference type="ARBA" id="ARBA00022723"/>
    </source>
</evidence>
<evidence type="ECO:0000256" key="2">
    <source>
        <dbReference type="ARBA" id="ARBA00022714"/>
    </source>
</evidence>
<organism evidence="10 11">
    <name type="scientific">Blastochloris sulfoviridis</name>
    <dbReference type="NCBI Taxonomy" id="50712"/>
    <lineage>
        <taxon>Bacteria</taxon>
        <taxon>Pseudomonadati</taxon>
        <taxon>Pseudomonadota</taxon>
        <taxon>Alphaproteobacteria</taxon>
        <taxon>Hyphomicrobiales</taxon>
        <taxon>Blastochloridaceae</taxon>
        <taxon>Blastochloris</taxon>
    </lineage>
</organism>
<proteinExistence type="inferred from homology"/>
<dbReference type="OrthoDB" id="9804115at2"/>
<comment type="similarity">
    <text evidence="1 7">Belongs to the glutaredoxin family. Monothiol subfamily.</text>
</comment>
<dbReference type="InterPro" id="IPR033658">
    <property type="entry name" value="GRX_PICOT-like"/>
</dbReference>
<feature type="binding site" evidence="8">
    <location>
        <position position="29"/>
    </location>
    <ligand>
        <name>[2Fe-2S] cluster</name>
        <dbReference type="ChEBI" id="CHEBI:190135"/>
        <note>ligand shared between dimeric partners</note>
    </ligand>
</feature>
<dbReference type="CDD" id="cd03028">
    <property type="entry name" value="GRX_PICOT_like"/>
    <property type="match status" value="1"/>
</dbReference>
<evidence type="ECO:0000313" key="10">
    <source>
        <dbReference type="EMBL" id="KAA5602734.1"/>
    </source>
</evidence>
<evidence type="ECO:0000256" key="7">
    <source>
        <dbReference type="PIRNR" id="PIRNR005894"/>
    </source>
</evidence>
<dbReference type="Gene3D" id="3.40.30.10">
    <property type="entry name" value="Glutaredoxin"/>
    <property type="match status" value="1"/>
</dbReference>
<keyword evidence="6" id="KW-0676">Redox-active center</keyword>
<dbReference type="PIRSF" id="PIRSF005894">
    <property type="entry name" value="Monothiol_GRX"/>
    <property type="match status" value="1"/>
</dbReference>
<evidence type="ECO:0000256" key="1">
    <source>
        <dbReference type="ARBA" id="ARBA00009630"/>
    </source>
</evidence>
<dbReference type="PROSITE" id="PS51354">
    <property type="entry name" value="GLUTAREDOXIN_2"/>
    <property type="match status" value="1"/>
</dbReference>
<dbReference type="InterPro" id="IPR014434">
    <property type="entry name" value="Monothiol_GRX"/>
</dbReference>
<keyword evidence="5 8" id="KW-0411">Iron-sulfur</keyword>
<dbReference type="PANTHER" id="PTHR10293:SF72">
    <property type="entry name" value="MONOTHIOL GLUTAREDOXIN-S14, CHLOROPLASTIC"/>
    <property type="match status" value="1"/>
</dbReference>
<dbReference type="Pfam" id="PF00462">
    <property type="entry name" value="Glutaredoxin"/>
    <property type="match status" value="1"/>
</dbReference>
<dbReference type="Proteomes" id="UP000323886">
    <property type="component" value="Unassembled WGS sequence"/>
</dbReference>
<evidence type="ECO:0000259" key="9">
    <source>
        <dbReference type="Pfam" id="PF00462"/>
    </source>
</evidence>
<reference evidence="10 11" key="1">
    <citation type="submission" date="2019-09" db="EMBL/GenBank/DDBJ databases">
        <title>Draft Whole-Genome sequence of Blastochloris sulfoviridis DSM 729.</title>
        <authorList>
            <person name="Meyer T.E."/>
            <person name="Kyndt J.A."/>
        </authorList>
    </citation>
    <scope>NUCLEOTIDE SEQUENCE [LARGE SCALE GENOMIC DNA]</scope>
    <source>
        <strain evidence="10 11">DSM 729</strain>
    </source>
</reference>
<dbReference type="GO" id="GO:0046872">
    <property type="term" value="F:metal ion binding"/>
    <property type="evidence" value="ECO:0007669"/>
    <property type="project" value="UniProtKB-KW"/>
</dbReference>
<dbReference type="InterPro" id="IPR004480">
    <property type="entry name" value="Monothiol_GRX-rel"/>
</dbReference>
<evidence type="ECO:0000313" key="11">
    <source>
        <dbReference type="Proteomes" id="UP000323886"/>
    </source>
</evidence>
<dbReference type="SUPFAM" id="SSF52833">
    <property type="entry name" value="Thioredoxin-like"/>
    <property type="match status" value="1"/>
</dbReference>
<comment type="caution">
    <text evidence="10">The sequence shown here is derived from an EMBL/GenBank/DDBJ whole genome shotgun (WGS) entry which is preliminary data.</text>
</comment>
<dbReference type="GO" id="GO:0051537">
    <property type="term" value="F:2 iron, 2 sulfur cluster binding"/>
    <property type="evidence" value="ECO:0007669"/>
    <property type="project" value="UniProtKB-KW"/>
</dbReference>
<protein>
    <recommendedName>
        <fullName evidence="7">Glutaredoxin</fullName>
    </recommendedName>
</protein>
<dbReference type="AlphaFoldDB" id="A0A5M6I3E8"/>
<keyword evidence="11" id="KW-1185">Reference proteome</keyword>
<feature type="domain" description="Glutaredoxin" evidence="9">
    <location>
        <begin position="16"/>
        <end position="80"/>
    </location>
</feature>
<name>A0A5M6I3E8_9HYPH</name>
<dbReference type="InterPro" id="IPR036249">
    <property type="entry name" value="Thioredoxin-like_sf"/>
</dbReference>
<dbReference type="NCBIfam" id="TIGR00365">
    <property type="entry name" value="Grx4 family monothiol glutaredoxin"/>
    <property type="match status" value="1"/>
</dbReference>
<keyword evidence="2 8" id="KW-0001">2Fe-2S</keyword>
<keyword evidence="4 8" id="KW-0408">Iron</keyword>
<dbReference type="GO" id="GO:0015036">
    <property type="term" value="F:disulfide oxidoreductase activity"/>
    <property type="evidence" value="ECO:0007669"/>
    <property type="project" value="InterPro"/>
</dbReference>
<accession>A0A5M6I3E8</accession>
<evidence type="ECO:0000256" key="5">
    <source>
        <dbReference type="ARBA" id="ARBA00023014"/>
    </source>
</evidence>
<dbReference type="RefSeq" id="WP_150096463.1">
    <property type="nucleotide sequence ID" value="NZ_VWPL01000005.1"/>
</dbReference>
<dbReference type="InterPro" id="IPR002109">
    <property type="entry name" value="Glutaredoxin"/>
</dbReference>
<dbReference type="FunFam" id="3.40.30.10:FF:000005">
    <property type="entry name" value="Glutaredoxin 5"/>
    <property type="match status" value="1"/>
</dbReference>
<dbReference type="PANTHER" id="PTHR10293">
    <property type="entry name" value="GLUTAREDOXIN FAMILY MEMBER"/>
    <property type="match status" value="1"/>
</dbReference>
<sequence>MSIHDTIDAEVKGNDVVLFMKGSPDMPMCGFSGQVVQVLDFLGVPYKGINVLESDEIRQGIKDYSNWPTIPQLYIKGEFVGGCDIVREMFQAGELQALLKDKGVAMREPA</sequence>
<gene>
    <name evidence="10" type="primary">grxD</name>
    <name evidence="10" type="ORF">F1193_04420</name>
</gene>
<evidence type="ECO:0000256" key="6">
    <source>
        <dbReference type="ARBA" id="ARBA00023284"/>
    </source>
</evidence>
<dbReference type="EMBL" id="VWPL01000005">
    <property type="protein sequence ID" value="KAA5602734.1"/>
    <property type="molecule type" value="Genomic_DNA"/>
</dbReference>
<keyword evidence="3 8" id="KW-0479">Metal-binding</keyword>
<evidence type="ECO:0000256" key="8">
    <source>
        <dbReference type="PIRSR" id="PIRSR005894-2"/>
    </source>
</evidence>
<evidence type="ECO:0000256" key="4">
    <source>
        <dbReference type="ARBA" id="ARBA00023004"/>
    </source>
</evidence>